<evidence type="ECO:0000313" key="1">
    <source>
        <dbReference type="EMBL" id="QJH93231.1"/>
    </source>
</evidence>
<accession>A0A6M3X693</accession>
<dbReference type="EMBL" id="MT143958">
    <property type="protein sequence ID" value="QJH93231.1"/>
    <property type="molecule type" value="Genomic_DNA"/>
</dbReference>
<gene>
    <name evidence="1" type="ORF">MM171B03584_0005</name>
</gene>
<sequence length="70" mass="7934">MAYTTIDFKTKKSLKEAFAKGEIITVFQPGPFGPDVLDGTCYLEGPHYPKPHTWYASCQVKDRVIVEKIK</sequence>
<dbReference type="AlphaFoldDB" id="A0A6M3X693"/>
<protein>
    <submittedName>
        <fullName evidence="1">Uncharacterized protein</fullName>
    </submittedName>
</protein>
<name>A0A6M3X693_9ZZZZ</name>
<organism evidence="1">
    <name type="scientific">viral metagenome</name>
    <dbReference type="NCBI Taxonomy" id="1070528"/>
    <lineage>
        <taxon>unclassified sequences</taxon>
        <taxon>metagenomes</taxon>
        <taxon>organismal metagenomes</taxon>
    </lineage>
</organism>
<proteinExistence type="predicted"/>
<reference evidence="1" key="1">
    <citation type="submission" date="2020-03" db="EMBL/GenBank/DDBJ databases">
        <title>The deep terrestrial virosphere.</title>
        <authorList>
            <person name="Holmfeldt K."/>
            <person name="Nilsson E."/>
            <person name="Simone D."/>
            <person name="Lopez-Fernandez M."/>
            <person name="Wu X."/>
            <person name="de Brujin I."/>
            <person name="Lundin D."/>
            <person name="Andersson A."/>
            <person name="Bertilsson S."/>
            <person name="Dopson M."/>
        </authorList>
    </citation>
    <scope>NUCLEOTIDE SEQUENCE</scope>
    <source>
        <strain evidence="1">MM171B03584</strain>
    </source>
</reference>